<organism evidence="1 2">
    <name type="scientific">Vibrio phage fNo16</name>
    <dbReference type="NCBI Taxonomy" id="2315335"/>
    <lineage>
        <taxon>Viruses</taxon>
        <taxon>Varidnaviria</taxon>
        <taxon>Abadenavirae</taxon>
        <taxon>Produgelaviricota</taxon>
        <taxon>Belvinaviricetes</taxon>
        <taxon>Vinavirales</taxon>
        <taxon>Asemoviridae</taxon>
        <taxon>Elsinorevirus</taxon>
        <taxon>Elsinorevirus NO16</taxon>
    </lineage>
</organism>
<name>A0A3G1SVP7_9VIRU</name>
<evidence type="ECO:0000313" key="1">
    <source>
        <dbReference type="EMBL" id="AXU40234.1"/>
    </source>
</evidence>
<protein>
    <submittedName>
        <fullName evidence="1">Uncharacterized protein</fullName>
    </submittedName>
</protein>
<gene>
    <name evidence="1" type="ORF">fNo16_0023</name>
</gene>
<reference evidence="1 2" key="1">
    <citation type="submission" date="2018-08" db="EMBL/GenBank/DDBJ databases">
        <title>Complete genome sequence of Vibrio anguillarum PM2-like non-tailed bacteriophage phiNo16.</title>
        <authorList>
            <person name="Kalatzis P.G."/>
            <person name="Carstens A.B."/>
            <person name="Katharios P."/>
            <person name="Castillo D."/>
            <person name="Hansen L.H."/>
            <person name="Middelboe M."/>
        </authorList>
    </citation>
    <scope>NUCLEOTIDE SEQUENCE [LARGE SCALE GENOMIC DNA]</scope>
</reference>
<accession>A0A3G1SVP7</accession>
<dbReference type="Proteomes" id="UP000276974">
    <property type="component" value="Segment"/>
</dbReference>
<dbReference type="EMBL" id="MH730557">
    <property type="protein sequence ID" value="AXU40234.1"/>
    <property type="molecule type" value="Genomic_DNA"/>
</dbReference>
<sequence length="92" mass="9973">MPNPKIGTIKCPIIGDVAEVRKDKNDKLYYVGLAGIISPKSAAGQARLKELTTFDEKPITTDISETEPEREPNATAKTWVDELLGGWGGSDD</sequence>
<evidence type="ECO:0000313" key="2">
    <source>
        <dbReference type="Proteomes" id="UP000276974"/>
    </source>
</evidence>
<keyword evidence="2" id="KW-1185">Reference proteome</keyword>
<proteinExistence type="predicted"/>